<dbReference type="AlphaFoldDB" id="A8LSI7"/>
<organism evidence="3 4">
    <name type="scientific">Dinoroseobacter shibae (strain DSM 16493 / NCIMB 14021 / DFL 12)</name>
    <dbReference type="NCBI Taxonomy" id="398580"/>
    <lineage>
        <taxon>Bacteria</taxon>
        <taxon>Pseudomonadati</taxon>
        <taxon>Pseudomonadota</taxon>
        <taxon>Alphaproteobacteria</taxon>
        <taxon>Rhodobacterales</taxon>
        <taxon>Roseobacteraceae</taxon>
        <taxon>Dinoroseobacter</taxon>
    </lineage>
</organism>
<dbReference type="EMBL" id="CP000830">
    <property type="protein sequence ID" value="ABV92801.1"/>
    <property type="molecule type" value="Genomic_DNA"/>
</dbReference>
<dbReference type="Pfam" id="PF04575">
    <property type="entry name" value="SlipAM"/>
    <property type="match status" value="1"/>
</dbReference>
<dbReference type="Proteomes" id="UP000006833">
    <property type="component" value="Chromosome"/>
</dbReference>
<dbReference type="eggNOG" id="COG3118">
    <property type="taxonomic scope" value="Bacteria"/>
</dbReference>
<dbReference type="InterPro" id="IPR007655">
    <property type="entry name" value="Slam_C"/>
</dbReference>
<dbReference type="HOGENOM" id="CLU_645418_0_0_5"/>
<feature type="signal peptide" evidence="1">
    <location>
        <begin position="1"/>
        <end position="33"/>
    </location>
</feature>
<feature type="chain" id="PRO_5002723090" description="Surface lipoprotein assembly modifier C-terminal domain-containing protein" evidence="1">
    <location>
        <begin position="34"/>
        <end position="434"/>
    </location>
</feature>
<dbReference type="STRING" id="398580.Dshi_1059"/>
<feature type="domain" description="Surface lipoprotein assembly modifier C-terminal" evidence="2">
    <location>
        <begin position="225"/>
        <end position="434"/>
    </location>
</feature>
<gene>
    <name evidence="3" type="ordered locus">Dshi_1059</name>
</gene>
<reference evidence="4" key="1">
    <citation type="journal article" date="2010" name="ISME J.">
        <title>The complete genome sequence of the algal symbiont Dinoroseobacter shibae: a hitchhiker's guide to life in the sea.</title>
        <authorList>
            <person name="Wagner-Dobler I."/>
            <person name="Ballhausen B."/>
            <person name="Berger M."/>
            <person name="Brinkhoff T."/>
            <person name="Buchholz I."/>
            <person name="Bunk B."/>
            <person name="Cypionka H."/>
            <person name="Daniel R."/>
            <person name="Drepper T."/>
            <person name="Gerdts G."/>
            <person name="Hahnke S."/>
            <person name="Han C."/>
            <person name="Jahn D."/>
            <person name="Kalhoefer D."/>
            <person name="Kiss H."/>
            <person name="Klenk H.P."/>
            <person name="Kyrpides N."/>
            <person name="Liebl W."/>
            <person name="Liesegang H."/>
            <person name="Meincke L."/>
            <person name="Pati A."/>
            <person name="Petersen J."/>
            <person name="Piekarski T."/>
            <person name="Pommerenke C."/>
            <person name="Pradella S."/>
            <person name="Pukall R."/>
            <person name="Rabus R."/>
            <person name="Stackebrandt E."/>
            <person name="Thole S."/>
            <person name="Thompson L."/>
            <person name="Tielen P."/>
            <person name="Tomasch J."/>
            <person name="von Jan M."/>
            <person name="Wanphrut N."/>
            <person name="Wichels A."/>
            <person name="Zech H."/>
            <person name="Simon M."/>
        </authorList>
    </citation>
    <scope>NUCLEOTIDE SEQUENCE [LARGE SCALE GENOMIC DNA]</scope>
    <source>
        <strain evidence="4">DSM 16493 / NCIMB 14021 / DFL 12</strain>
    </source>
</reference>
<evidence type="ECO:0000256" key="1">
    <source>
        <dbReference type="SAM" id="SignalP"/>
    </source>
</evidence>
<name>A8LSI7_DINSH</name>
<protein>
    <recommendedName>
        <fullName evidence="2">Surface lipoprotein assembly modifier C-terminal domain-containing protein</fullName>
    </recommendedName>
</protein>
<evidence type="ECO:0000259" key="2">
    <source>
        <dbReference type="Pfam" id="PF04575"/>
    </source>
</evidence>
<sequence>MRARPGRRPATWWRCGPRILCRVAGLCACLAVAAPVAAQPALPGAARSTLPVDGAAIEARFLRGLALLNGGQAAAAIPLFLDILAGDPTLVRVRLELARAYFAAEQWSRAREEFFAVLSTDLPEPARLRVLGFIRAIDARRGFDWDLSIGLVTLGERRRYDSDTVDLEIAGTVLPFTLERDTDTEPGLRVTGAARWRQGLTRVGATELVGFAGVDLDALEGPGARYDDITIGARTGVRFLGARSSVVAAAFGRSRHVAGDGFEDRFGLDLSFERRSAGGVSVFGAASWAVLDSAISDDRDGHAVAAQLGLRRSVGGRATLGAALRVEENRVAFDLEDYRDTELRVFGSYDAVRGITLRPELSLRYRDFRDPSPLFTASPNERAVQVALTVQKSDLFLGDGFSPFARVSHTRSRSDIDAYSYTESEVQIGLERRF</sequence>
<evidence type="ECO:0000313" key="3">
    <source>
        <dbReference type="EMBL" id="ABV92801.1"/>
    </source>
</evidence>
<dbReference type="KEGG" id="dsh:Dshi_1059"/>
<dbReference type="InterPro" id="IPR011990">
    <property type="entry name" value="TPR-like_helical_dom_sf"/>
</dbReference>
<keyword evidence="4" id="KW-1185">Reference proteome</keyword>
<dbReference type="Gene3D" id="1.25.40.10">
    <property type="entry name" value="Tetratricopeptide repeat domain"/>
    <property type="match status" value="1"/>
</dbReference>
<evidence type="ECO:0000313" key="4">
    <source>
        <dbReference type="Proteomes" id="UP000006833"/>
    </source>
</evidence>
<dbReference type="SUPFAM" id="SSF48452">
    <property type="entry name" value="TPR-like"/>
    <property type="match status" value="1"/>
</dbReference>
<proteinExistence type="predicted"/>
<keyword evidence="1" id="KW-0732">Signal</keyword>
<dbReference type="Pfam" id="PF14559">
    <property type="entry name" value="TPR_19"/>
    <property type="match status" value="1"/>
</dbReference>
<accession>A8LSI7</accession>